<dbReference type="PANTHER" id="PTHR34047:SF8">
    <property type="entry name" value="PROTEIN YKFC"/>
    <property type="match status" value="1"/>
</dbReference>
<dbReference type="RefSeq" id="WP_190581780.1">
    <property type="nucleotide sequence ID" value="NZ_CAWPQU010000053.1"/>
</dbReference>
<evidence type="ECO:0000313" key="2">
    <source>
        <dbReference type="Proteomes" id="UP000618445"/>
    </source>
</evidence>
<accession>A0ABR8CFW9</accession>
<evidence type="ECO:0000313" key="1">
    <source>
        <dbReference type="EMBL" id="MBD2319599.1"/>
    </source>
</evidence>
<dbReference type="PANTHER" id="PTHR34047">
    <property type="entry name" value="NUCLEAR INTRON MATURASE 1, MITOCHONDRIAL-RELATED"/>
    <property type="match status" value="1"/>
</dbReference>
<dbReference type="InterPro" id="IPR043502">
    <property type="entry name" value="DNA/RNA_pol_sf"/>
</dbReference>
<protein>
    <recommendedName>
        <fullName evidence="3">Retron-type RNA-directed DNA polymerase</fullName>
    </recommendedName>
</protein>
<evidence type="ECO:0008006" key="3">
    <source>
        <dbReference type="Google" id="ProtNLM"/>
    </source>
</evidence>
<proteinExistence type="predicted"/>
<dbReference type="InterPro" id="IPR051083">
    <property type="entry name" value="GrpII_Intron_Splice-Mob/Def"/>
</dbReference>
<reference evidence="1 2" key="1">
    <citation type="journal article" date="2020" name="ISME J.">
        <title>Comparative genomics reveals insights into cyanobacterial evolution and habitat adaptation.</title>
        <authorList>
            <person name="Chen M.Y."/>
            <person name="Teng W.K."/>
            <person name="Zhao L."/>
            <person name="Hu C.X."/>
            <person name="Zhou Y.K."/>
            <person name="Han B.P."/>
            <person name="Song L.R."/>
            <person name="Shu W.S."/>
        </authorList>
    </citation>
    <scope>NUCLEOTIDE SEQUENCE [LARGE SCALE GENOMIC DNA]</scope>
    <source>
        <strain evidence="1 2">FACHB-1050</strain>
    </source>
</reference>
<dbReference type="Proteomes" id="UP000618445">
    <property type="component" value="Unassembled WGS sequence"/>
</dbReference>
<sequence length="122" mass="14029">MQNFSDKFLSPENFQLAWERVAAKNGCAGVDRESVAHFAKNSEAYLSQMRRSLASGYYHPMPLRQLFIPKKAGGWRELGVPTVRDRIVQHALLNILHPLLEPQIKTEDRRSKSEGKIRGRKR</sequence>
<name>A0ABR8CFW9_9CYAN</name>
<dbReference type="SUPFAM" id="SSF56672">
    <property type="entry name" value="DNA/RNA polymerases"/>
    <property type="match status" value="1"/>
</dbReference>
<dbReference type="EMBL" id="JACJQY010000057">
    <property type="protein sequence ID" value="MBD2319599.1"/>
    <property type="molecule type" value="Genomic_DNA"/>
</dbReference>
<organism evidence="1 2">
    <name type="scientific">Phormidium tenue FACHB-1050</name>
    <dbReference type="NCBI Taxonomy" id="2692857"/>
    <lineage>
        <taxon>Bacteria</taxon>
        <taxon>Bacillati</taxon>
        <taxon>Cyanobacteriota</taxon>
        <taxon>Cyanophyceae</taxon>
        <taxon>Oscillatoriophycideae</taxon>
        <taxon>Oscillatoriales</taxon>
        <taxon>Oscillatoriaceae</taxon>
        <taxon>Phormidium</taxon>
    </lineage>
</organism>
<comment type="caution">
    <text evidence="1">The sequence shown here is derived from an EMBL/GenBank/DDBJ whole genome shotgun (WGS) entry which is preliminary data.</text>
</comment>
<keyword evidence="2" id="KW-1185">Reference proteome</keyword>
<gene>
    <name evidence="1" type="ORF">H6G05_22520</name>
</gene>